<gene>
    <name evidence="1" type="ORF">LCGC14_0687220</name>
</gene>
<proteinExistence type="predicted"/>
<comment type="caution">
    <text evidence="1">The sequence shown here is derived from an EMBL/GenBank/DDBJ whole genome shotgun (WGS) entry which is preliminary data.</text>
</comment>
<evidence type="ECO:0000313" key="1">
    <source>
        <dbReference type="EMBL" id="KKN45010.1"/>
    </source>
</evidence>
<reference evidence="1" key="1">
    <citation type="journal article" date="2015" name="Nature">
        <title>Complex archaea that bridge the gap between prokaryotes and eukaryotes.</title>
        <authorList>
            <person name="Spang A."/>
            <person name="Saw J.H."/>
            <person name="Jorgensen S.L."/>
            <person name="Zaremba-Niedzwiedzka K."/>
            <person name="Martijn J."/>
            <person name="Lind A.E."/>
            <person name="van Eijk R."/>
            <person name="Schleper C."/>
            <person name="Guy L."/>
            <person name="Ettema T.J."/>
        </authorList>
    </citation>
    <scope>NUCLEOTIDE SEQUENCE</scope>
</reference>
<accession>A0A0F9QLF3</accession>
<sequence>MTKGELRDHAQQKLRARLDTANGICEVATAKIQQSTSRLTKLLEKKNNGGVSQPSGV</sequence>
<dbReference type="EMBL" id="LAZR01001416">
    <property type="protein sequence ID" value="KKN45010.1"/>
    <property type="molecule type" value="Genomic_DNA"/>
</dbReference>
<name>A0A0F9QLF3_9ZZZZ</name>
<protein>
    <submittedName>
        <fullName evidence="1">Uncharacterized protein</fullName>
    </submittedName>
</protein>
<organism evidence="1">
    <name type="scientific">marine sediment metagenome</name>
    <dbReference type="NCBI Taxonomy" id="412755"/>
    <lineage>
        <taxon>unclassified sequences</taxon>
        <taxon>metagenomes</taxon>
        <taxon>ecological metagenomes</taxon>
    </lineage>
</organism>
<dbReference type="AlphaFoldDB" id="A0A0F9QLF3"/>